<evidence type="ECO:0000256" key="1">
    <source>
        <dbReference type="ARBA" id="ARBA00004651"/>
    </source>
</evidence>
<keyword evidence="3 6" id="KW-0812">Transmembrane</keyword>
<feature type="transmembrane region" description="Helical" evidence="6">
    <location>
        <begin position="310"/>
        <end position="328"/>
    </location>
</feature>
<feature type="transmembrane region" description="Helical" evidence="6">
    <location>
        <begin position="132"/>
        <end position="150"/>
    </location>
</feature>
<dbReference type="InterPro" id="IPR051461">
    <property type="entry name" value="UPF0750_membrane"/>
</dbReference>
<dbReference type="Pfam" id="PF10035">
    <property type="entry name" value="DUF2179"/>
    <property type="match status" value="1"/>
</dbReference>
<evidence type="ECO:0000259" key="7">
    <source>
        <dbReference type="Pfam" id="PF10035"/>
    </source>
</evidence>
<evidence type="ECO:0000256" key="2">
    <source>
        <dbReference type="ARBA" id="ARBA00022475"/>
    </source>
</evidence>
<evidence type="ECO:0000313" key="8">
    <source>
        <dbReference type="EMBL" id="VEU74456.1"/>
    </source>
</evidence>
<organism evidence="8 9">
    <name type="scientific">Mycoplasmopsis citelli</name>
    <dbReference type="NCBI Taxonomy" id="171281"/>
    <lineage>
        <taxon>Bacteria</taxon>
        <taxon>Bacillati</taxon>
        <taxon>Mycoplasmatota</taxon>
        <taxon>Mycoplasmoidales</taxon>
        <taxon>Metamycoplasmataceae</taxon>
        <taxon>Mycoplasmopsis</taxon>
    </lineage>
</organism>
<keyword evidence="9" id="KW-1185">Reference proteome</keyword>
<evidence type="ECO:0000256" key="6">
    <source>
        <dbReference type="SAM" id="Phobius"/>
    </source>
</evidence>
<keyword evidence="2" id="KW-1003">Cell membrane</keyword>
<sequence>MDNLDKKTNTDPLPMSLSKNQIQVIDQASQNTLLNYKMGEYLINNKEVKLTFDIIFKRYWWRVLLVLAAAFVFNFAIQIFLSRGDTVPSGWTGVPTLLQILIKELRPYFALIFLGANLPLFIIFWNKVKKSFLYLTLTFMISQILANLIFTQSAVYEFITSLINLVPDTLDIDSFKDKASVQQALARLDINPSLLNNKNIDSISYTDKIALLKIQWYSEGRTWPILLYCSIGAFFVGISVALAWKGGGSTGGTDIIAYYFITKTKKSIGGLLSLFGIITASLFLVIWGFVQPNIASSDQKNYPPIFGARELSTFMYILISNLVVSLIYPKYKKMKMVIVSNDIEKIINYFKAIEYWHSYQIVDFTSGYDGTTKYKVETVVLLLESKNLICDLKLIEPNAWISLIPVKEVVGKFNTQYVEQ</sequence>
<keyword evidence="4 6" id="KW-1133">Transmembrane helix</keyword>
<dbReference type="InterPro" id="IPR019264">
    <property type="entry name" value="DUF2179"/>
</dbReference>
<feature type="transmembrane region" description="Helical" evidence="6">
    <location>
        <begin position="59"/>
        <end position="81"/>
    </location>
</feature>
<dbReference type="Proteomes" id="UP000290985">
    <property type="component" value="Chromosome"/>
</dbReference>
<feature type="transmembrane region" description="Helical" evidence="6">
    <location>
        <begin position="268"/>
        <end position="290"/>
    </location>
</feature>
<dbReference type="PANTHER" id="PTHR33545">
    <property type="entry name" value="UPF0750 MEMBRANE PROTEIN YITT-RELATED"/>
    <property type="match status" value="1"/>
</dbReference>
<keyword evidence="5 6" id="KW-0472">Membrane</keyword>
<name>A0A449B1L0_9BACT</name>
<evidence type="ECO:0000313" key="9">
    <source>
        <dbReference type="Proteomes" id="UP000290985"/>
    </source>
</evidence>
<accession>A0A449B1L0</accession>
<dbReference type="AlphaFoldDB" id="A0A449B1L0"/>
<proteinExistence type="predicted"/>
<reference evidence="8 9" key="1">
    <citation type="submission" date="2019-01" db="EMBL/GenBank/DDBJ databases">
        <authorList>
            <consortium name="Pathogen Informatics"/>
        </authorList>
    </citation>
    <scope>NUCLEOTIDE SEQUENCE [LARGE SCALE GENOMIC DNA]</scope>
    <source>
        <strain evidence="8 9">NCTC10181</strain>
    </source>
</reference>
<feature type="transmembrane region" description="Helical" evidence="6">
    <location>
        <begin position="105"/>
        <end position="125"/>
    </location>
</feature>
<dbReference type="EMBL" id="LR215036">
    <property type="protein sequence ID" value="VEU74456.1"/>
    <property type="molecule type" value="Genomic_DNA"/>
</dbReference>
<evidence type="ECO:0000256" key="5">
    <source>
        <dbReference type="ARBA" id="ARBA00023136"/>
    </source>
</evidence>
<dbReference type="RefSeq" id="WP_129725285.1">
    <property type="nucleotide sequence ID" value="NZ_CP101807.1"/>
</dbReference>
<dbReference type="Pfam" id="PF02588">
    <property type="entry name" value="YitT_membrane"/>
    <property type="match status" value="1"/>
</dbReference>
<feature type="transmembrane region" description="Helical" evidence="6">
    <location>
        <begin position="225"/>
        <end position="247"/>
    </location>
</feature>
<protein>
    <submittedName>
        <fullName evidence="8">Uncharacterized BCR, YitT family COG1284</fullName>
    </submittedName>
</protein>
<dbReference type="PANTHER" id="PTHR33545:SF5">
    <property type="entry name" value="UPF0750 MEMBRANE PROTEIN YITT"/>
    <property type="match status" value="1"/>
</dbReference>
<dbReference type="KEGG" id="mcit:NCTC10181_00295"/>
<dbReference type="OrthoDB" id="401129at2"/>
<evidence type="ECO:0000256" key="3">
    <source>
        <dbReference type="ARBA" id="ARBA00022692"/>
    </source>
</evidence>
<gene>
    <name evidence="8" type="ORF">NCTC10181_00295</name>
</gene>
<comment type="subcellular location">
    <subcellularLocation>
        <location evidence="1">Cell membrane</location>
        <topology evidence="1">Multi-pass membrane protein</topology>
    </subcellularLocation>
</comment>
<dbReference type="InterPro" id="IPR003740">
    <property type="entry name" value="YitT"/>
</dbReference>
<evidence type="ECO:0000256" key="4">
    <source>
        <dbReference type="ARBA" id="ARBA00022989"/>
    </source>
</evidence>
<dbReference type="GO" id="GO:0005886">
    <property type="term" value="C:plasma membrane"/>
    <property type="evidence" value="ECO:0007669"/>
    <property type="project" value="UniProtKB-SubCell"/>
</dbReference>
<feature type="domain" description="DUF2179" evidence="7">
    <location>
        <begin position="361"/>
        <end position="411"/>
    </location>
</feature>